<dbReference type="Gene3D" id="3.30.460.40">
    <property type="match status" value="1"/>
</dbReference>
<reference evidence="1 2" key="1">
    <citation type="submission" date="2019-02" db="EMBL/GenBank/DDBJ databases">
        <title>Deep-cultivation of Planctomycetes and their phenomic and genomic characterization uncovers novel biology.</title>
        <authorList>
            <person name="Wiegand S."/>
            <person name="Jogler M."/>
            <person name="Boedeker C."/>
            <person name="Pinto D."/>
            <person name="Vollmers J."/>
            <person name="Rivas-Marin E."/>
            <person name="Kohn T."/>
            <person name="Peeters S.H."/>
            <person name="Heuer A."/>
            <person name="Rast P."/>
            <person name="Oberbeckmann S."/>
            <person name="Bunk B."/>
            <person name="Jeske O."/>
            <person name="Meyerdierks A."/>
            <person name="Storesund J.E."/>
            <person name="Kallscheuer N."/>
            <person name="Luecker S."/>
            <person name="Lage O.M."/>
            <person name="Pohl T."/>
            <person name="Merkel B.J."/>
            <person name="Hornburger P."/>
            <person name="Mueller R.-W."/>
            <person name="Bruemmer F."/>
            <person name="Labrenz M."/>
            <person name="Spormann A.M."/>
            <person name="Op Den Camp H."/>
            <person name="Overmann J."/>
            <person name="Amann R."/>
            <person name="Jetten M.S.M."/>
            <person name="Mascher T."/>
            <person name="Medema M.H."/>
            <person name="Devos D.P."/>
            <person name="Kaster A.-K."/>
            <person name="Ovreas L."/>
            <person name="Rohde M."/>
            <person name="Galperin M.Y."/>
            <person name="Jogler C."/>
        </authorList>
    </citation>
    <scope>NUCLEOTIDE SEQUENCE [LARGE SCALE GENOMIC DNA]</scope>
    <source>
        <strain evidence="1 2">Pla100</strain>
    </source>
</reference>
<sequence length="198" mass="22457">MSIEFKLTGDALWERMNRAVDKIQERLEKTAKTLEAAGIPYAIIGGNAVRAWVAQADEAAVRTTRDVDILLRREDFPAATRAMEAVGFVYRHVKSIDMFLDGPDAKARDAVYVLFAGEKVRQDDLVSSPELNETIILQSHNTLSLEALVRMKLNSFRRKDQMHLIDMLDVELIDETWPSRFPSELADRLQQLIDDPDG</sequence>
<dbReference type="AlphaFoldDB" id="A0A5C6A9M2"/>
<evidence type="ECO:0008006" key="3">
    <source>
        <dbReference type="Google" id="ProtNLM"/>
    </source>
</evidence>
<evidence type="ECO:0000313" key="1">
    <source>
        <dbReference type="EMBL" id="TWT96259.1"/>
    </source>
</evidence>
<organism evidence="1 2">
    <name type="scientific">Neorhodopirellula pilleata</name>
    <dbReference type="NCBI Taxonomy" id="2714738"/>
    <lineage>
        <taxon>Bacteria</taxon>
        <taxon>Pseudomonadati</taxon>
        <taxon>Planctomycetota</taxon>
        <taxon>Planctomycetia</taxon>
        <taxon>Pirellulales</taxon>
        <taxon>Pirellulaceae</taxon>
        <taxon>Neorhodopirellula</taxon>
    </lineage>
</organism>
<dbReference type="Proteomes" id="UP000316213">
    <property type="component" value="Unassembled WGS sequence"/>
</dbReference>
<name>A0A5C6A9M2_9BACT</name>
<dbReference type="EMBL" id="SJPM01000005">
    <property type="protein sequence ID" value="TWT96259.1"/>
    <property type="molecule type" value="Genomic_DNA"/>
</dbReference>
<gene>
    <name evidence="1" type="ORF">Pla100_27360</name>
</gene>
<comment type="caution">
    <text evidence="1">The sequence shown here is derived from an EMBL/GenBank/DDBJ whole genome shotgun (WGS) entry which is preliminary data.</text>
</comment>
<dbReference type="RefSeq" id="WP_146578209.1">
    <property type="nucleotide sequence ID" value="NZ_SJPM01000005.1"/>
</dbReference>
<dbReference type="SUPFAM" id="SSF81301">
    <property type="entry name" value="Nucleotidyltransferase"/>
    <property type="match status" value="1"/>
</dbReference>
<evidence type="ECO:0000313" key="2">
    <source>
        <dbReference type="Proteomes" id="UP000316213"/>
    </source>
</evidence>
<keyword evidence="2" id="KW-1185">Reference proteome</keyword>
<dbReference type="OrthoDB" id="268376at2"/>
<protein>
    <recommendedName>
        <fullName evidence="3">Nucleotidyltransferase</fullName>
    </recommendedName>
</protein>
<accession>A0A5C6A9M2</accession>
<proteinExistence type="predicted"/>
<dbReference type="InterPro" id="IPR043519">
    <property type="entry name" value="NT_sf"/>
</dbReference>